<dbReference type="Pfam" id="PF03372">
    <property type="entry name" value="Exo_endo_phos"/>
    <property type="match status" value="1"/>
</dbReference>
<dbReference type="EMBL" id="JACHGW010000002">
    <property type="protein sequence ID" value="MBB6051131.1"/>
    <property type="molecule type" value="Genomic_DNA"/>
</dbReference>
<dbReference type="NCBIfam" id="TIGR03382">
    <property type="entry name" value="GC_trans_RRR"/>
    <property type="match status" value="1"/>
</dbReference>
<dbReference type="Pfam" id="PF07589">
    <property type="entry name" value="PEP-CTERM"/>
    <property type="match status" value="1"/>
</dbReference>
<evidence type="ECO:0000313" key="3">
    <source>
        <dbReference type="EMBL" id="MBB6051131.1"/>
    </source>
</evidence>
<proteinExistence type="predicted"/>
<feature type="domain" description="Ice-binding protein C-terminal" evidence="2">
    <location>
        <begin position="383"/>
        <end position="405"/>
    </location>
</feature>
<evidence type="ECO:0000259" key="2">
    <source>
        <dbReference type="Pfam" id="PF07589"/>
    </source>
</evidence>
<keyword evidence="4" id="KW-1185">Reference proteome</keyword>
<dbReference type="NCBIfam" id="TIGR02595">
    <property type="entry name" value="PEP_CTERM"/>
    <property type="match status" value="1"/>
</dbReference>
<dbReference type="Proteomes" id="UP000520814">
    <property type="component" value="Unassembled WGS sequence"/>
</dbReference>
<dbReference type="InterPro" id="IPR013424">
    <property type="entry name" value="Ice-binding_C"/>
</dbReference>
<gene>
    <name evidence="3" type="ORF">HNQ39_002922</name>
</gene>
<dbReference type="InterPro" id="IPR017756">
    <property type="entry name" value="TM_Gly-Cys-Arg_CS"/>
</dbReference>
<protein>
    <submittedName>
        <fullName evidence="3">Uncharacterized protein (TIGR03382 family)</fullName>
    </submittedName>
</protein>
<reference evidence="3 4" key="1">
    <citation type="submission" date="2020-08" db="EMBL/GenBank/DDBJ databases">
        <title>Genomic Encyclopedia of Type Strains, Phase IV (KMG-IV): sequencing the most valuable type-strain genomes for metagenomic binning, comparative biology and taxonomic classification.</title>
        <authorList>
            <person name="Goeker M."/>
        </authorList>
    </citation>
    <scope>NUCLEOTIDE SEQUENCE [LARGE SCALE GENOMIC DNA]</scope>
    <source>
        <strain evidence="3 4">DSM 23562</strain>
    </source>
</reference>
<dbReference type="InterPro" id="IPR005135">
    <property type="entry name" value="Endo/exonuclease/phosphatase"/>
</dbReference>
<organism evidence="3 4">
    <name type="scientific">Armatimonas rosea</name>
    <dbReference type="NCBI Taxonomy" id="685828"/>
    <lineage>
        <taxon>Bacteria</taxon>
        <taxon>Bacillati</taxon>
        <taxon>Armatimonadota</taxon>
        <taxon>Armatimonadia</taxon>
        <taxon>Armatimonadales</taxon>
        <taxon>Armatimonadaceae</taxon>
        <taxon>Armatimonas</taxon>
    </lineage>
</organism>
<comment type="caution">
    <text evidence="3">The sequence shown here is derived from an EMBL/GenBank/DDBJ whole genome shotgun (WGS) entry which is preliminary data.</text>
</comment>
<evidence type="ECO:0000313" key="4">
    <source>
        <dbReference type="Proteomes" id="UP000520814"/>
    </source>
</evidence>
<name>A0A7W9SQU3_ARMRO</name>
<sequence length="413" mass="44016">MLGLPLPLSVRSRLVVLVFGGTLLLACPPLAHAQQSLRVVTWNVSAYDTSATTTGRLTDFRTAIYGVNAANGLTMAPDVFIGQEFMSQAATTDFLTNVLNGAPGSPGDWAAAPFVATSGNGTGLAGESAFFYRTSKVQYLTTTTVNDVSQNFPVVNNNEQPRNTYRYDFQLNADTSQKFGAYSVHMKSSTGASNEARRQLEADRIRRNAQGIDTNGALAGGGLPSGYHYLVAGDFNIASSSETAYQTLTSGSYNGSSVGAFFDPIKTPGNWDINNNSFRFVHTQDPVSNMDSRFDQILLSPSLVDGTGTDYKGNSQLAYSTTTWNDPNHSYRAWGNDGTSWATGLTTTNNGMVGTAIATALKNSALSGGHLPVFLDINYTALTVPEPGTLALAVLGLGALVRRRRPSPQERGT</sequence>
<accession>A0A7W9SQU3</accession>
<feature type="domain" description="Endonuclease/exonuclease/phosphatase" evidence="1">
    <location>
        <begin position="40"/>
        <end position="303"/>
    </location>
</feature>
<evidence type="ECO:0000259" key="1">
    <source>
        <dbReference type="Pfam" id="PF03372"/>
    </source>
</evidence>
<dbReference type="SUPFAM" id="SSF56219">
    <property type="entry name" value="DNase I-like"/>
    <property type="match status" value="1"/>
</dbReference>
<dbReference type="RefSeq" id="WP_184197371.1">
    <property type="nucleotide sequence ID" value="NZ_JACHGW010000002.1"/>
</dbReference>
<dbReference type="Gene3D" id="3.60.10.10">
    <property type="entry name" value="Endonuclease/exonuclease/phosphatase"/>
    <property type="match status" value="1"/>
</dbReference>
<dbReference type="InterPro" id="IPR036691">
    <property type="entry name" value="Endo/exonu/phosph_ase_sf"/>
</dbReference>
<dbReference type="AlphaFoldDB" id="A0A7W9SQU3"/>